<organism evidence="2 3">
    <name type="scientific">Paraconiothyrium brasiliense</name>
    <dbReference type="NCBI Taxonomy" id="300254"/>
    <lineage>
        <taxon>Eukaryota</taxon>
        <taxon>Fungi</taxon>
        <taxon>Dikarya</taxon>
        <taxon>Ascomycota</taxon>
        <taxon>Pezizomycotina</taxon>
        <taxon>Dothideomycetes</taxon>
        <taxon>Pleosporomycetidae</taxon>
        <taxon>Pleosporales</taxon>
        <taxon>Massarineae</taxon>
        <taxon>Didymosphaeriaceae</taxon>
        <taxon>Paraconiothyrium</taxon>
    </lineage>
</organism>
<dbReference type="InterPro" id="IPR009327">
    <property type="entry name" value="Cupin_DUF985"/>
</dbReference>
<dbReference type="CDD" id="cd06121">
    <property type="entry name" value="cupin_YML079wp"/>
    <property type="match status" value="1"/>
</dbReference>
<evidence type="ECO:0000313" key="2">
    <source>
        <dbReference type="EMBL" id="KAL1599511.1"/>
    </source>
</evidence>
<name>A0ABR3R4Z7_9PLEO</name>
<dbReference type="InterPro" id="IPR011051">
    <property type="entry name" value="RmlC_Cupin_sf"/>
</dbReference>
<proteinExistence type="predicted"/>
<keyword evidence="3" id="KW-1185">Reference proteome</keyword>
<evidence type="ECO:0000259" key="1">
    <source>
        <dbReference type="Pfam" id="PF06172"/>
    </source>
</evidence>
<accession>A0ABR3R4Z7</accession>
<sequence>MASASGVSTKTAKDIIAELNLKPHPEKGYFIETFRDSATDSNGRAHSTQIYYLLEGESGLSHWHRVTDAVEVWHYYAGAPLQLSLSWDDGKPVRNLVLGTDFAAVSADVEDQGQRPQIVVERNEWQHALSLGDWTLVGCTVAPAFTMDSFDMAKEGWEPRAA</sequence>
<dbReference type="InterPro" id="IPR014710">
    <property type="entry name" value="RmlC-like_jellyroll"/>
</dbReference>
<protein>
    <recommendedName>
        <fullName evidence="1">DUF985 domain-containing protein</fullName>
    </recommendedName>
</protein>
<comment type="caution">
    <text evidence="2">The sequence shown here is derived from an EMBL/GenBank/DDBJ whole genome shotgun (WGS) entry which is preliminary data.</text>
</comment>
<gene>
    <name evidence="2" type="ORF">SLS60_007314</name>
</gene>
<dbReference type="PANTHER" id="PTHR33387">
    <property type="entry name" value="RMLC-LIKE JELLY ROLL FOLD PROTEIN"/>
    <property type="match status" value="1"/>
</dbReference>
<feature type="domain" description="DUF985" evidence="1">
    <location>
        <begin position="14"/>
        <end position="153"/>
    </location>
</feature>
<dbReference type="PANTHER" id="PTHR33387:SF3">
    <property type="entry name" value="DUF985 DOMAIN-CONTAINING PROTEIN"/>
    <property type="match status" value="1"/>
</dbReference>
<evidence type="ECO:0000313" key="3">
    <source>
        <dbReference type="Proteomes" id="UP001521785"/>
    </source>
</evidence>
<dbReference type="SUPFAM" id="SSF51182">
    <property type="entry name" value="RmlC-like cupins"/>
    <property type="match status" value="1"/>
</dbReference>
<reference evidence="2 3" key="1">
    <citation type="submission" date="2024-02" db="EMBL/GenBank/DDBJ databases">
        <title>De novo assembly and annotation of 12 fungi associated with fruit tree decline syndrome in Ontario, Canada.</title>
        <authorList>
            <person name="Sulman M."/>
            <person name="Ellouze W."/>
            <person name="Ilyukhin E."/>
        </authorList>
    </citation>
    <scope>NUCLEOTIDE SEQUENCE [LARGE SCALE GENOMIC DNA]</scope>
    <source>
        <strain evidence="2 3">M42-189</strain>
    </source>
</reference>
<dbReference type="Proteomes" id="UP001521785">
    <property type="component" value="Unassembled WGS sequence"/>
</dbReference>
<dbReference type="Gene3D" id="2.60.120.10">
    <property type="entry name" value="Jelly Rolls"/>
    <property type="match status" value="1"/>
</dbReference>
<dbReference type="InterPro" id="IPR039935">
    <property type="entry name" value="YML079W-like"/>
</dbReference>
<dbReference type="EMBL" id="JAKJXO020000010">
    <property type="protein sequence ID" value="KAL1599511.1"/>
    <property type="molecule type" value="Genomic_DNA"/>
</dbReference>
<dbReference type="Pfam" id="PF06172">
    <property type="entry name" value="Cupin_5"/>
    <property type="match status" value="1"/>
</dbReference>